<proteinExistence type="predicted"/>
<reference evidence="1" key="1">
    <citation type="submission" date="2021-02" db="EMBL/GenBank/DDBJ databases">
        <authorList>
            <person name="Nowell W R."/>
        </authorList>
    </citation>
    <scope>NUCLEOTIDE SEQUENCE</scope>
</reference>
<organism evidence="1 2">
    <name type="scientific">Adineta steineri</name>
    <dbReference type="NCBI Taxonomy" id="433720"/>
    <lineage>
        <taxon>Eukaryota</taxon>
        <taxon>Metazoa</taxon>
        <taxon>Spiralia</taxon>
        <taxon>Gnathifera</taxon>
        <taxon>Rotifera</taxon>
        <taxon>Eurotatoria</taxon>
        <taxon>Bdelloidea</taxon>
        <taxon>Adinetida</taxon>
        <taxon>Adinetidae</taxon>
        <taxon>Adineta</taxon>
    </lineage>
</organism>
<protein>
    <submittedName>
        <fullName evidence="1">Uncharacterized protein</fullName>
    </submittedName>
</protein>
<dbReference type="AlphaFoldDB" id="A0A815T2B9"/>
<sequence>MADSKTSDAGKEWMKKRKLGVMALSNNYSTEVGGTYWMVMLQNIGGRTMDRLRHPNAHFLLTSVRFMTLFLELLHYSAQSSFYSSLQSGQAGTNYNERLSSTLNNSVLRIFNMVYLSLTPYLTFI</sequence>
<dbReference type="EMBL" id="CAJNOE010003170">
    <property type="protein sequence ID" value="CAF1499713.1"/>
    <property type="molecule type" value="Genomic_DNA"/>
</dbReference>
<accession>A0A815T2B9</accession>
<dbReference type="Proteomes" id="UP000663860">
    <property type="component" value="Unassembled WGS sequence"/>
</dbReference>
<evidence type="ECO:0000313" key="1">
    <source>
        <dbReference type="EMBL" id="CAF1499713.1"/>
    </source>
</evidence>
<name>A0A815T2B9_9BILA</name>
<evidence type="ECO:0000313" key="2">
    <source>
        <dbReference type="Proteomes" id="UP000663860"/>
    </source>
</evidence>
<comment type="caution">
    <text evidence="1">The sequence shown here is derived from an EMBL/GenBank/DDBJ whole genome shotgun (WGS) entry which is preliminary data.</text>
</comment>
<gene>
    <name evidence="1" type="ORF">IZO911_LOCUS44941</name>
</gene>